<keyword evidence="12" id="KW-0670">Pyruvate</keyword>
<comment type="catalytic activity">
    <reaction evidence="7 8">
        <text>N(6)-[(R)-dihydrolipoyl]-L-lysyl-[protein] + acetyl-CoA = N(6)-[(R)-S(8)-acetyldihydrolipoyl]-L-lysyl-[protein] + CoA</text>
        <dbReference type="Rhea" id="RHEA:17017"/>
        <dbReference type="Rhea" id="RHEA-COMP:10475"/>
        <dbReference type="Rhea" id="RHEA-COMP:10478"/>
        <dbReference type="ChEBI" id="CHEBI:57287"/>
        <dbReference type="ChEBI" id="CHEBI:57288"/>
        <dbReference type="ChEBI" id="CHEBI:83100"/>
        <dbReference type="ChEBI" id="CHEBI:83111"/>
        <dbReference type="EC" id="2.3.1.12"/>
    </reaction>
</comment>
<dbReference type="InterPro" id="IPR036625">
    <property type="entry name" value="E3-bd_dom_sf"/>
</dbReference>
<evidence type="ECO:0000256" key="6">
    <source>
        <dbReference type="ARBA" id="ARBA00025211"/>
    </source>
</evidence>
<dbReference type="FunFam" id="2.40.50.100:FF:000010">
    <property type="entry name" value="Acetyltransferase component of pyruvate dehydrogenase complex"/>
    <property type="match status" value="1"/>
</dbReference>
<keyword evidence="5 8" id="KW-0012">Acyltransferase</keyword>
<evidence type="ECO:0000256" key="7">
    <source>
        <dbReference type="ARBA" id="ARBA00048370"/>
    </source>
</evidence>
<dbReference type="Gene3D" id="3.30.559.10">
    <property type="entry name" value="Chloramphenicol acetyltransferase-like domain"/>
    <property type="match status" value="1"/>
</dbReference>
<evidence type="ECO:0000313" key="12">
    <source>
        <dbReference type="EMBL" id="MBB5659563.1"/>
    </source>
</evidence>
<dbReference type="InterPro" id="IPR000089">
    <property type="entry name" value="Biotin_lipoyl"/>
</dbReference>
<evidence type="ECO:0000256" key="2">
    <source>
        <dbReference type="ARBA" id="ARBA00011484"/>
    </source>
</evidence>
<dbReference type="CDD" id="cd06849">
    <property type="entry name" value="lipoyl_domain"/>
    <property type="match status" value="1"/>
</dbReference>
<accession>A0A7W9A1L8</accession>
<dbReference type="NCBIfam" id="TIGR01349">
    <property type="entry name" value="PDHac_trf_mito"/>
    <property type="match status" value="1"/>
</dbReference>
<comment type="similarity">
    <text evidence="1 8">Belongs to the 2-oxoacid dehydrogenase family.</text>
</comment>
<keyword evidence="13" id="KW-1185">Reference proteome</keyword>
<dbReference type="Gene3D" id="4.10.320.10">
    <property type="entry name" value="E3-binding domain"/>
    <property type="match status" value="1"/>
</dbReference>
<sequence length="421" mass="44053">MTDILMPALSPTMEEGVLAKWHVKVGDTVSAGDVIAEIETDKATMEVEAVDEGEVLEILVEAGTEGVKVNTPIARLAGDDAAPAPKKPETAKEDAKAGPKPEPAAEKAEATKAPPAPAKDGERIFASPLARRLAKDAGLDLKTLKGTGPHGRIVKADVESAGKGGTAKSATAAATAGEPRKVQSLAQMGIPDGSYDLIPLDGMRKAIARRLTDSFRDVPHFPLTIDCEIDGLLAARAQVNALLEPQGIKVSVNDFIMKAVAMALKAVPEANASYSPEGIAMHHHADVAMAVAIDGGLITPIIRAAETKSLAEIATESKDLAKRARDRKLKPEEFQGGTFSVSNLGMFGIKSFASILNEPQGAIMSVGAGEKRPVVRGDSLAVATVMTVTLTCDHRVVDGAIGARFLQAFKPMIENPVTMLA</sequence>
<dbReference type="PANTHER" id="PTHR23151:SF90">
    <property type="entry name" value="DIHYDROLIPOYLLYSINE-RESIDUE ACETYLTRANSFERASE COMPONENT OF PYRUVATE DEHYDROGENASE COMPLEX, MITOCHONDRIAL-RELATED"/>
    <property type="match status" value="1"/>
</dbReference>
<dbReference type="PROSITE" id="PS50968">
    <property type="entry name" value="BIOTINYL_LIPOYL"/>
    <property type="match status" value="1"/>
</dbReference>
<dbReference type="Pfam" id="PF00198">
    <property type="entry name" value="2-oxoacid_dh"/>
    <property type="match status" value="1"/>
</dbReference>
<reference evidence="12 13" key="1">
    <citation type="submission" date="2020-08" db="EMBL/GenBank/DDBJ databases">
        <title>Genomic Encyclopedia of Type Strains, Phase IV (KMG-IV): sequencing the most valuable type-strain genomes for metagenomic binning, comparative biology and taxonomic classification.</title>
        <authorList>
            <person name="Goeker M."/>
        </authorList>
    </citation>
    <scope>NUCLEOTIDE SEQUENCE [LARGE SCALE GENOMIC DNA]</scope>
    <source>
        <strain evidence="12 13">DSM 24448</strain>
    </source>
</reference>
<dbReference type="PROSITE" id="PS00189">
    <property type="entry name" value="LIPOYL"/>
    <property type="match status" value="1"/>
</dbReference>
<evidence type="ECO:0000256" key="9">
    <source>
        <dbReference type="SAM" id="MobiDB-lite"/>
    </source>
</evidence>
<dbReference type="GO" id="GO:0006086">
    <property type="term" value="P:pyruvate decarboxylation to acetyl-CoA"/>
    <property type="evidence" value="ECO:0007669"/>
    <property type="project" value="InterPro"/>
</dbReference>
<feature type="region of interest" description="Disordered" evidence="9">
    <location>
        <begin position="78"/>
        <end position="122"/>
    </location>
</feature>
<dbReference type="InterPro" id="IPR023213">
    <property type="entry name" value="CAT-like_dom_sf"/>
</dbReference>
<comment type="cofactor">
    <cofactor evidence="8">
        <name>(R)-lipoate</name>
        <dbReference type="ChEBI" id="CHEBI:83088"/>
    </cofactor>
    <text evidence="8">Binds 1 lipoyl cofactor covalently.</text>
</comment>
<comment type="function">
    <text evidence="6">The pyruvate dehydrogenase complex catalyzes the overall conversion of pyruvate to acetyl-CoA and CO(2). It contains multiple copies of three enzymatic components: pyruvate dehydrogenase (E1), dihydrolipoamide acetyltransferase (E2) and lipoamide dehydrogenase (E3).</text>
</comment>
<dbReference type="InterPro" id="IPR001078">
    <property type="entry name" value="2-oxoacid_DH_actylTfrase"/>
</dbReference>
<evidence type="ECO:0000313" key="13">
    <source>
        <dbReference type="Proteomes" id="UP000548978"/>
    </source>
</evidence>
<evidence type="ECO:0000256" key="3">
    <source>
        <dbReference type="ARBA" id="ARBA00022679"/>
    </source>
</evidence>
<feature type="domain" description="Lipoyl-binding" evidence="10">
    <location>
        <begin position="1"/>
        <end position="77"/>
    </location>
</feature>
<dbReference type="GO" id="GO:0004742">
    <property type="term" value="F:dihydrolipoyllysine-residue acetyltransferase activity"/>
    <property type="evidence" value="ECO:0007669"/>
    <property type="project" value="UniProtKB-UniRule"/>
</dbReference>
<dbReference type="Pfam" id="PF02817">
    <property type="entry name" value="E3_binding"/>
    <property type="match status" value="1"/>
</dbReference>
<dbReference type="Pfam" id="PF00364">
    <property type="entry name" value="Biotin_lipoyl"/>
    <property type="match status" value="1"/>
</dbReference>
<evidence type="ECO:0000256" key="5">
    <source>
        <dbReference type="ARBA" id="ARBA00023315"/>
    </source>
</evidence>
<dbReference type="SUPFAM" id="SSF47005">
    <property type="entry name" value="Peripheral subunit-binding domain of 2-oxo acid dehydrogenase complex"/>
    <property type="match status" value="1"/>
</dbReference>
<dbReference type="InterPro" id="IPR011053">
    <property type="entry name" value="Single_hybrid_motif"/>
</dbReference>
<dbReference type="OrthoDB" id="9805770at2"/>
<feature type="compositionally biased region" description="Basic and acidic residues" evidence="9">
    <location>
        <begin position="86"/>
        <end position="110"/>
    </location>
</feature>
<evidence type="ECO:0000259" key="10">
    <source>
        <dbReference type="PROSITE" id="PS50968"/>
    </source>
</evidence>
<dbReference type="Proteomes" id="UP000548978">
    <property type="component" value="Unassembled WGS sequence"/>
</dbReference>
<comment type="subunit">
    <text evidence="2">Forms a 24-polypeptide structural core with octahedral symmetry.</text>
</comment>
<evidence type="ECO:0000256" key="1">
    <source>
        <dbReference type="ARBA" id="ARBA00007317"/>
    </source>
</evidence>
<organism evidence="12 13">
    <name type="scientific">Brevundimonas halotolerans</name>
    <dbReference type="NCBI Taxonomy" id="69670"/>
    <lineage>
        <taxon>Bacteria</taxon>
        <taxon>Pseudomonadati</taxon>
        <taxon>Pseudomonadota</taxon>
        <taxon>Alphaproteobacteria</taxon>
        <taxon>Caulobacterales</taxon>
        <taxon>Caulobacteraceae</taxon>
        <taxon>Brevundimonas</taxon>
    </lineage>
</organism>
<comment type="caution">
    <text evidence="12">The sequence shown here is derived from an EMBL/GenBank/DDBJ whole genome shotgun (WGS) entry which is preliminary data.</text>
</comment>
<dbReference type="SUPFAM" id="SSF52777">
    <property type="entry name" value="CoA-dependent acyltransferases"/>
    <property type="match status" value="1"/>
</dbReference>
<proteinExistence type="inferred from homology"/>
<feature type="domain" description="Peripheral subunit-binding (PSBD)" evidence="11">
    <location>
        <begin position="125"/>
        <end position="162"/>
    </location>
</feature>
<dbReference type="Gene3D" id="2.40.50.100">
    <property type="match status" value="1"/>
</dbReference>
<dbReference type="PROSITE" id="PS51826">
    <property type="entry name" value="PSBD"/>
    <property type="match status" value="1"/>
</dbReference>
<dbReference type="InterPro" id="IPR003016">
    <property type="entry name" value="2-oxoA_DH_lipoyl-BS"/>
</dbReference>
<evidence type="ECO:0000256" key="8">
    <source>
        <dbReference type="RuleBase" id="RU361137"/>
    </source>
</evidence>
<evidence type="ECO:0000259" key="11">
    <source>
        <dbReference type="PROSITE" id="PS51826"/>
    </source>
</evidence>
<gene>
    <name evidence="12" type="ORF">FHS65_000281</name>
</gene>
<dbReference type="InterPro" id="IPR004167">
    <property type="entry name" value="PSBD"/>
</dbReference>
<dbReference type="AlphaFoldDB" id="A0A7W9A1L8"/>
<protein>
    <recommendedName>
        <fullName evidence="8">Acetyltransferase component of pyruvate dehydrogenase complex</fullName>
        <ecNumber evidence="8">2.3.1.12</ecNumber>
    </recommendedName>
</protein>
<dbReference type="SUPFAM" id="SSF51230">
    <property type="entry name" value="Single hybrid motif"/>
    <property type="match status" value="1"/>
</dbReference>
<dbReference type="InterPro" id="IPR045257">
    <property type="entry name" value="E2/Pdx1"/>
</dbReference>
<dbReference type="GO" id="GO:0045254">
    <property type="term" value="C:pyruvate dehydrogenase complex"/>
    <property type="evidence" value="ECO:0007669"/>
    <property type="project" value="UniProtKB-UniRule"/>
</dbReference>
<name>A0A7W9A1L8_9CAUL</name>
<dbReference type="PANTHER" id="PTHR23151">
    <property type="entry name" value="DIHYDROLIPOAMIDE ACETYL/SUCCINYL-TRANSFERASE-RELATED"/>
    <property type="match status" value="1"/>
</dbReference>
<keyword evidence="4 8" id="KW-0450">Lipoyl</keyword>
<dbReference type="InterPro" id="IPR006257">
    <property type="entry name" value="LAT1"/>
</dbReference>
<evidence type="ECO:0000256" key="4">
    <source>
        <dbReference type="ARBA" id="ARBA00022823"/>
    </source>
</evidence>
<keyword evidence="3 8" id="KW-0808">Transferase</keyword>
<dbReference type="EMBL" id="JACIJB010000001">
    <property type="protein sequence ID" value="MBB5659563.1"/>
    <property type="molecule type" value="Genomic_DNA"/>
</dbReference>
<dbReference type="RefSeq" id="WP_123286555.1">
    <property type="nucleotide sequence ID" value="NZ_JACIJB010000001.1"/>
</dbReference>
<dbReference type="EC" id="2.3.1.12" evidence="8"/>